<evidence type="ECO:0000313" key="3">
    <source>
        <dbReference type="EMBL" id="GAA0163269.1"/>
    </source>
</evidence>
<gene>
    <name evidence="3" type="ORF">LIER_19176</name>
</gene>
<dbReference type="EMBL" id="BAABME010004701">
    <property type="protein sequence ID" value="GAA0163269.1"/>
    <property type="molecule type" value="Genomic_DNA"/>
</dbReference>
<keyword evidence="4" id="KW-1185">Reference proteome</keyword>
<accession>A0AAV3QHR6</accession>
<dbReference type="AlphaFoldDB" id="A0AAV3QHR6"/>
<name>A0AAV3QHR6_LITER</name>
<dbReference type="Proteomes" id="UP001454036">
    <property type="component" value="Unassembled WGS sequence"/>
</dbReference>
<dbReference type="Pfam" id="PF03108">
    <property type="entry name" value="DBD_Tnp_Mut"/>
    <property type="match status" value="1"/>
</dbReference>
<dbReference type="InterPro" id="IPR004332">
    <property type="entry name" value="Transposase_MuDR"/>
</dbReference>
<evidence type="ECO:0000259" key="2">
    <source>
        <dbReference type="Pfam" id="PF03108"/>
    </source>
</evidence>
<evidence type="ECO:0000313" key="4">
    <source>
        <dbReference type="Proteomes" id="UP001454036"/>
    </source>
</evidence>
<feature type="region of interest" description="Disordered" evidence="1">
    <location>
        <begin position="163"/>
        <end position="183"/>
    </location>
</feature>
<organism evidence="3 4">
    <name type="scientific">Lithospermum erythrorhizon</name>
    <name type="common">Purple gromwell</name>
    <name type="synonym">Lithospermum officinale var. erythrorhizon</name>
    <dbReference type="NCBI Taxonomy" id="34254"/>
    <lineage>
        <taxon>Eukaryota</taxon>
        <taxon>Viridiplantae</taxon>
        <taxon>Streptophyta</taxon>
        <taxon>Embryophyta</taxon>
        <taxon>Tracheophyta</taxon>
        <taxon>Spermatophyta</taxon>
        <taxon>Magnoliopsida</taxon>
        <taxon>eudicotyledons</taxon>
        <taxon>Gunneridae</taxon>
        <taxon>Pentapetalae</taxon>
        <taxon>asterids</taxon>
        <taxon>lamiids</taxon>
        <taxon>Boraginales</taxon>
        <taxon>Boraginaceae</taxon>
        <taxon>Boraginoideae</taxon>
        <taxon>Lithospermeae</taxon>
        <taxon>Lithospermum</taxon>
    </lineage>
</organism>
<evidence type="ECO:0000256" key="1">
    <source>
        <dbReference type="SAM" id="MobiDB-lite"/>
    </source>
</evidence>
<feature type="region of interest" description="Disordered" evidence="1">
    <location>
        <begin position="74"/>
        <end position="102"/>
    </location>
</feature>
<comment type="caution">
    <text evidence="3">The sequence shown here is derived from an EMBL/GenBank/DDBJ whole genome shotgun (WGS) entry which is preliminary data.</text>
</comment>
<reference evidence="3 4" key="1">
    <citation type="submission" date="2024-01" db="EMBL/GenBank/DDBJ databases">
        <title>The complete chloroplast genome sequence of Lithospermum erythrorhizon: insights into the phylogenetic relationship among Boraginaceae species and the maternal lineages of purple gromwells.</title>
        <authorList>
            <person name="Okada T."/>
            <person name="Watanabe K."/>
        </authorList>
    </citation>
    <scope>NUCLEOTIDE SEQUENCE [LARGE SCALE GENOMIC DNA]</scope>
</reference>
<feature type="domain" description="Transposase MuDR plant" evidence="2">
    <location>
        <begin position="249"/>
        <end position="305"/>
    </location>
</feature>
<sequence>MEYVCDDEQTNNEVQVEQPSIVSLAQIEQPSIVLEAQVHEPTITKQNIVDRKGKKKVVKPKVRKQRIRFTQETTVEESVDDVDDGEQSQSQTQLPELDDNGDLVQPQIDPDVLYGIFVDGFDNNELENEVVLEREISNPFEACNIVDPRYNNNANNISDRIVDDSDEVPIPGTSDTKRQDGTYARYDKDFRERIAQGYMDSDAYSDFVDSLLNDNACKSDLESLPSSSDEESQKEKNIWFNERDLQNPQLKVGLIFSSKKQATQAMIWYALKNRKPLACYVSDKQRLKYNCKFSCKWSIWISKSRHLGPNDFKVNTISVKHKNCPQSRTKLANNTFFVVALEDLFRVWP</sequence>
<proteinExistence type="predicted"/>
<protein>
    <recommendedName>
        <fullName evidence="2">Transposase MuDR plant domain-containing protein</fullName>
    </recommendedName>
</protein>
<feature type="compositionally biased region" description="Acidic residues" evidence="1">
    <location>
        <begin position="74"/>
        <end position="86"/>
    </location>
</feature>